<keyword evidence="3" id="KW-1185">Reference proteome</keyword>
<feature type="non-terminal residue" evidence="2">
    <location>
        <position position="1"/>
    </location>
</feature>
<dbReference type="Proteomes" id="UP001381693">
    <property type="component" value="Unassembled WGS sequence"/>
</dbReference>
<reference evidence="2 3" key="1">
    <citation type="submission" date="2023-11" db="EMBL/GenBank/DDBJ databases">
        <title>Halocaridina rubra genome assembly.</title>
        <authorList>
            <person name="Smith C."/>
        </authorList>
    </citation>
    <scope>NUCLEOTIDE SEQUENCE [LARGE SCALE GENOMIC DNA]</scope>
    <source>
        <strain evidence="2">EP-1</strain>
        <tissue evidence="2">Whole</tissue>
    </source>
</reference>
<proteinExistence type="inferred from homology"/>
<protein>
    <recommendedName>
        <fullName evidence="4">Heme-binding protein 1</fullName>
    </recommendedName>
</protein>
<dbReference type="AlphaFoldDB" id="A0AAN8WQT3"/>
<comment type="similarity">
    <text evidence="1">Belongs to the HEBP family.</text>
</comment>
<name>A0AAN8WQT3_HALRR</name>
<organism evidence="2 3">
    <name type="scientific">Halocaridina rubra</name>
    <name type="common">Hawaiian red shrimp</name>
    <dbReference type="NCBI Taxonomy" id="373956"/>
    <lineage>
        <taxon>Eukaryota</taxon>
        <taxon>Metazoa</taxon>
        <taxon>Ecdysozoa</taxon>
        <taxon>Arthropoda</taxon>
        <taxon>Crustacea</taxon>
        <taxon>Multicrustacea</taxon>
        <taxon>Malacostraca</taxon>
        <taxon>Eumalacostraca</taxon>
        <taxon>Eucarida</taxon>
        <taxon>Decapoda</taxon>
        <taxon>Pleocyemata</taxon>
        <taxon>Caridea</taxon>
        <taxon>Atyoidea</taxon>
        <taxon>Atyidae</taxon>
        <taxon>Halocaridina</taxon>
    </lineage>
</organism>
<dbReference type="SUPFAM" id="SSF55136">
    <property type="entry name" value="Probable bacterial effector-binding domain"/>
    <property type="match status" value="1"/>
</dbReference>
<dbReference type="InterPro" id="IPR006917">
    <property type="entry name" value="SOUL_heme-bd"/>
</dbReference>
<evidence type="ECO:0000256" key="1">
    <source>
        <dbReference type="ARBA" id="ARBA00009817"/>
    </source>
</evidence>
<sequence>AEAGGMTREAVPFKTIKKATNYEIRHYPEGKWICKENIVRNCTIRLQIDGYMALREYILGKNHEGTEMNNIKPLTMKKTPNYDKDGNSRVLMCKYLPRDHQENIPKPLEEGLIVELRPAMTVFVRSFKAYLLRETRWEDQLQRLISDLRSANETQMDVNNFYGVTYDPPFQIDGRRSEIWLVKEED</sequence>
<gene>
    <name evidence="2" type="ORF">SK128_020035</name>
</gene>
<dbReference type="PANTHER" id="PTHR11220">
    <property type="entry name" value="HEME-BINDING PROTEIN-RELATED"/>
    <property type="match status" value="1"/>
</dbReference>
<evidence type="ECO:0000313" key="3">
    <source>
        <dbReference type="Proteomes" id="UP001381693"/>
    </source>
</evidence>
<dbReference type="EMBL" id="JAXCGZ010016599">
    <property type="protein sequence ID" value="KAK7069392.1"/>
    <property type="molecule type" value="Genomic_DNA"/>
</dbReference>
<evidence type="ECO:0000313" key="2">
    <source>
        <dbReference type="EMBL" id="KAK7069392.1"/>
    </source>
</evidence>
<evidence type="ECO:0008006" key="4">
    <source>
        <dbReference type="Google" id="ProtNLM"/>
    </source>
</evidence>
<accession>A0AAN8WQT3</accession>
<dbReference type="InterPro" id="IPR011256">
    <property type="entry name" value="Reg_factor_effector_dom_sf"/>
</dbReference>
<comment type="caution">
    <text evidence="2">The sequence shown here is derived from an EMBL/GenBank/DDBJ whole genome shotgun (WGS) entry which is preliminary data.</text>
</comment>
<dbReference type="Pfam" id="PF04832">
    <property type="entry name" value="SOUL"/>
    <property type="match status" value="1"/>
</dbReference>
<dbReference type="Gene3D" id="3.20.80.10">
    <property type="entry name" value="Regulatory factor, effector binding domain"/>
    <property type="match status" value="1"/>
</dbReference>
<dbReference type="PANTHER" id="PTHR11220:SF1">
    <property type="entry name" value="HEME-BINDING PROTEIN 2"/>
    <property type="match status" value="1"/>
</dbReference>